<dbReference type="GO" id="GO:0016020">
    <property type="term" value="C:membrane"/>
    <property type="evidence" value="ECO:0007669"/>
    <property type="project" value="InterPro"/>
</dbReference>
<accession>A0A0J1IJM8</accession>
<dbReference type="Proteomes" id="UP000036045">
    <property type="component" value="Unassembled WGS sequence"/>
</dbReference>
<dbReference type="GeneID" id="56348560"/>
<dbReference type="Pfam" id="PF01464">
    <property type="entry name" value="SLT"/>
    <property type="match status" value="1"/>
</dbReference>
<evidence type="ECO:0000256" key="1">
    <source>
        <dbReference type="ARBA" id="ARBA00007734"/>
    </source>
</evidence>
<dbReference type="PANTHER" id="PTHR37423:SF2">
    <property type="entry name" value="MEMBRANE-BOUND LYTIC MUREIN TRANSGLYCOSYLASE C"/>
    <property type="match status" value="1"/>
</dbReference>
<reference evidence="3 4" key="1">
    <citation type="submission" date="2015-05" db="EMBL/GenBank/DDBJ databases">
        <title>Whole genome sequence and identification of bacterial endophytes from Costus igneus.</title>
        <authorList>
            <person name="Lee Y.P."/>
            <person name="Gan H.M."/>
            <person name="Eng W."/>
            <person name="Wheatley M.S."/>
            <person name="Caraballo A."/>
            <person name="Polter S."/>
            <person name="Savka M.A."/>
            <person name="Hudson A.O."/>
        </authorList>
    </citation>
    <scope>NUCLEOTIDE SEQUENCE [LARGE SCALE GENOMIC DNA]</scope>
    <source>
        <strain evidence="3 4">RIT379</strain>
    </source>
</reference>
<dbReference type="Gene3D" id="1.10.530.10">
    <property type="match status" value="1"/>
</dbReference>
<dbReference type="PANTHER" id="PTHR37423">
    <property type="entry name" value="SOLUBLE LYTIC MUREIN TRANSGLYCOSYLASE-RELATED"/>
    <property type="match status" value="1"/>
</dbReference>
<feature type="domain" description="Transglycosylase SLT" evidence="2">
    <location>
        <begin position="90"/>
        <end position="198"/>
    </location>
</feature>
<evidence type="ECO:0000313" key="4">
    <source>
        <dbReference type="Proteomes" id="UP000036045"/>
    </source>
</evidence>
<comment type="caution">
    <text evidence="3">The sequence shown here is derived from an EMBL/GenBank/DDBJ whole genome shotgun (WGS) entry which is preliminary data.</text>
</comment>
<dbReference type="InterPro" id="IPR023346">
    <property type="entry name" value="Lysozyme-like_dom_sf"/>
</dbReference>
<dbReference type="InterPro" id="IPR000189">
    <property type="entry name" value="Transglyc_AS"/>
</dbReference>
<keyword evidence="4" id="KW-1185">Reference proteome</keyword>
<dbReference type="PROSITE" id="PS00922">
    <property type="entry name" value="TRANSGLYCOSYLASE"/>
    <property type="match status" value="1"/>
</dbReference>
<dbReference type="CDD" id="cd00254">
    <property type="entry name" value="LT-like"/>
    <property type="match status" value="1"/>
</dbReference>
<dbReference type="PATRIC" id="fig|1397.4.peg.572"/>
<comment type="similarity">
    <text evidence="1">Belongs to the transglycosylase Slt family.</text>
</comment>
<evidence type="ECO:0000313" key="3">
    <source>
        <dbReference type="EMBL" id="KLV26153.1"/>
    </source>
</evidence>
<dbReference type="RefSeq" id="WP_047942438.1">
    <property type="nucleotide sequence ID" value="NZ_CP053989.1"/>
</dbReference>
<name>A0A0J1IJM8_NIACI</name>
<organism evidence="3 4">
    <name type="scientific">Niallia circulans</name>
    <name type="common">Bacillus circulans</name>
    <dbReference type="NCBI Taxonomy" id="1397"/>
    <lineage>
        <taxon>Bacteria</taxon>
        <taxon>Bacillati</taxon>
        <taxon>Bacillota</taxon>
        <taxon>Bacilli</taxon>
        <taxon>Bacillales</taxon>
        <taxon>Bacillaceae</taxon>
        <taxon>Niallia</taxon>
    </lineage>
</organism>
<sequence length="208" mass="22200">MKIDQFKVMLELQALQGLNSQNTGSSSTLFQDFLSNMLSSETKLTDSIENNTLGAASIPLGLASTGSLMPLSLTKLSSSSATTTSDFDEMIKAAAEKYNLPEKLISSVIKVESNFNPNATSYAGASGLMQLMPSTATSLGVQNVFNPLDNIMGGSKYLKQMLDKYNGNVELALAAYNAGPGNVDKYGGIPPFKETQNYVAKVTQHYTA</sequence>
<gene>
    <name evidence="3" type="ORF">ABW02_12365</name>
</gene>
<dbReference type="EMBL" id="LDPH01000010">
    <property type="protein sequence ID" value="KLV26153.1"/>
    <property type="molecule type" value="Genomic_DNA"/>
</dbReference>
<protein>
    <submittedName>
        <fullName evidence="3">Lytic transglycosylase</fullName>
    </submittedName>
</protein>
<proteinExistence type="inferred from homology"/>
<evidence type="ECO:0000259" key="2">
    <source>
        <dbReference type="Pfam" id="PF01464"/>
    </source>
</evidence>
<dbReference type="GO" id="GO:0008933">
    <property type="term" value="F:peptidoglycan lytic transglycosylase activity"/>
    <property type="evidence" value="ECO:0007669"/>
    <property type="project" value="InterPro"/>
</dbReference>
<dbReference type="AlphaFoldDB" id="A0A0J1IJM8"/>
<dbReference type="SUPFAM" id="SSF53955">
    <property type="entry name" value="Lysozyme-like"/>
    <property type="match status" value="1"/>
</dbReference>
<dbReference type="InterPro" id="IPR008258">
    <property type="entry name" value="Transglycosylase_SLT_dom_1"/>
</dbReference>
<dbReference type="GO" id="GO:0000270">
    <property type="term" value="P:peptidoglycan metabolic process"/>
    <property type="evidence" value="ECO:0007669"/>
    <property type="project" value="InterPro"/>
</dbReference>